<proteinExistence type="predicted"/>
<evidence type="ECO:0000313" key="3">
    <source>
        <dbReference type="EMBL" id="MEJ1249949.1"/>
    </source>
</evidence>
<reference evidence="3 4" key="1">
    <citation type="journal article" date="2016" name="Antonie Van Leeuwenhoek">
        <title>Denitratimonas tolerans gen. nov., sp. nov., a denitrifying bacterium isolated from a bioreactor for tannery wastewater treatment.</title>
        <authorList>
            <person name="Han S.I."/>
            <person name="Kim J.O."/>
            <person name="Lee Y.R."/>
            <person name="Ekpeghere K.I."/>
            <person name="Koh S.C."/>
            <person name="Whang K.S."/>
        </authorList>
    </citation>
    <scope>NUCLEOTIDE SEQUENCE [LARGE SCALE GENOMIC DNA]</scope>
    <source>
        <strain evidence="3 4">KACC 17565</strain>
    </source>
</reference>
<evidence type="ECO:0000313" key="4">
    <source>
        <dbReference type="Proteomes" id="UP001364472"/>
    </source>
</evidence>
<feature type="domain" description="Peptidase M12B" evidence="2">
    <location>
        <begin position="198"/>
        <end position="426"/>
    </location>
</feature>
<dbReference type="Pfam" id="PF13688">
    <property type="entry name" value="Reprolysin_5"/>
    <property type="match status" value="1"/>
</dbReference>
<keyword evidence="4" id="KW-1185">Reference proteome</keyword>
<dbReference type="AlphaFoldDB" id="A0AAW9R928"/>
<dbReference type="RefSeq" id="WP_337335668.1">
    <property type="nucleotide sequence ID" value="NZ_JBBDHC010000013.1"/>
</dbReference>
<dbReference type="SUPFAM" id="SSF55486">
    <property type="entry name" value="Metalloproteases ('zincins'), catalytic domain"/>
    <property type="match status" value="1"/>
</dbReference>
<gene>
    <name evidence="3" type="ORF">WB794_09725</name>
</gene>
<accession>A0AAW9R928</accession>
<evidence type="ECO:0000256" key="1">
    <source>
        <dbReference type="SAM" id="SignalP"/>
    </source>
</evidence>
<evidence type="ECO:0000259" key="2">
    <source>
        <dbReference type="PROSITE" id="PS50215"/>
    </source>
</evidence>
<dbReference type="InterPro" id="IPR001590">
    <property type="entry name" value="Peptidase_M12B"/>
</dbReference>
<sequence>MPTTRIGFGSALALLLALGGASATSAQTEPAITVERQLNATTLTRLRALAPDQEARITLHRDDSASAGGDWNLRRLEVYAPDAQLWVATARGLEPMPRSNLVHFVGVRAGERLSLSLAPGLSHGEGLLLGEEGSFRLDVTPRADGGLTLSGISTEAALPDGSLPEADCLGGLEGDASWRKALTLHAPTAAATPKVATRKVTLAIDTDNELLQQKFSNNTTSAGNYMAALVAGMSAIYEMEPGAGGAKIKLEIGSQILRPSTITDPYPSEVGSDTLDQLNEFGLYWKNNYPYASYPRAFALMISGKSAAPYSANGIAWLVSGNDYCAATGTNYGGQIYGHYSVNRVYKYAGATAADDVSLVAHELGHNFGLSHTHCTNTSGAFPSAVSTLDRCFSGESGCYTGTTSCPTSPAPGAPKGTLMSYCHMNGCGQPNASIIHPVQVTTINTRIAAQSPSCVVAIASPNQPPSITAPASVSVTEDVASPLAGITFADSDAGSGSLTATFTVPAGSLTTTGSGVTVGGTPTARTLTGTLTALNAFIAAGNLRYTTAANATGSVTLGIVINDNGNTGSGGAQSASRSLALTITAVNDAPGISAPASISLAEDVTSSLSGISFSDIDAGSGSLTATFTVPAGSLSTAGSGVSVGGTPTARTLTGTLTALNAFIAAGNLRYLTAPNATGSVTLGIAINDNGHAGSGGAQSATRNLSIAIQAVNDAPGVAAPTLMGLPDTGTVAVSGVSFSDVDAGGGALTVTLSAPAAVTVNGTSGGGVTASGSGSTRSFQGTLANLNAYFGSAQVSLTTAGFTAIGTLTIGINDNGNTGSGGPKTASASVALKGGILFANGFE</sequence>
<dbReference type="EMBL" id="JBBDHC010000013">
    <property type="protein sequence ID" value="MEJ1249949.1"/>
    <property type="molecule type" value="Genomic_DNA"/>
</dbReference>
<protein>
    <submittedName>
        <fullName evidence="3">M12 family metallo-peptidase</fullName>
    </submittedName>
</protein>
<dbReference type="Proteomes" id="UP001364472">
    <property type="component" value="Unassembled WGS sequence"/>
</dbReference>
<comment type="caution">
    <text evidence="3">The sequence shown here is derived from an EMBL/GenBank/DDBJ whole genome shotgun (WGS) entry which is preliminary data.</text>
</comment>
<organism evidence="3 4">
    <name type="scientific">Denitratimonas tolerans</name>
    <dbReference type="NCBI Taxonomy" id="1338420"/>
    <lineage>
        <taxon>Bacteria</taxon>
        <taxon>Pseudomonadati</taxon>
        <taxon>Pseudomonadota</taxon>
        <taxon>Gammaproteobacteria</taxon>
        <taxon>Lysobacterales</taxon>
        <taxon>Lysobacteraceae</taxon>
        <taxon>Denitratimonas</taxon>
    </lineage>
</organism>
<dbReference type="InterPro" id="IPR024079">
    <property type="entry name" value="MetalloPept_cat_dom_sf"/>
</dbReference>
<dbReference type="GO" id="GO:0004222">
    <property type="term" value="F:metalloendopeptidase activity"/>
    <property type="evidence" value="ECO:0007669"/>
    <property type="project" value="InterPro"/>
</dbReference>
<feature type="signal peptide" evidence="1">
    <location>
        <begin position="1"/>
        <end position="26"/>
    </location>
</feature>
<name>A0AAW9R928_9GAMM</name>
<dbReference type="PROSITE" id="PS50215">
    <property type="entry name" value="ADAM_MEPRO"/>
    <property type="match status" value="1"/>
</dbReference>
<dbReference type="Gene3D" id="3.40.390.10">
    <property type="entry name" value="Collagenase (Catalytic Domain)"/>
    <property type="match status" value="1"/>
</dbReference>
<keyword evidence="1" id="KW-0732">Signal</keyword>
<feature type="chain" id="PRO_5043645462" evidence="1">
    <location>
        <begin position="27"/>
        <end position="844"/>
    </location>
</feature>
<dbReference type="GO" id="GO:0006508">
    <property type="term" value="P:proteolysis"/>
    <property type="evidence" value="ECO:0007669"/>
    <property type="project" value="InterPro"/>
</dbReference>